<reference evidence="2" key="2">
    <citation type="journal article" date="2018" name="Plant J.">
        <title>The Sorghum bicolor reference genome: improved assembly, gene annotations, a transcriptome atlas, and signatures of genome organization.</title>
        <authorList>
            <person name="McCormick R.F."/>
            <person name="Truong S.K."/>
            <person name="Sreedasyam A."/>
            <person name="Jenkins J."/>
            <person name="Shu S."/>
            <person name="Sims D."/>
            <person name="Kennedy M."/>
            <person name="Amirebrahimi M."/>
            <person name="Weers B.D."/>
            <person name="McKinley B."/>
            <person name="Mattison A."/>
            <person name="Morishige D.T."/>
            <person name="Grimwood J."/>
            <person name="Schmutz J."/>
            <person name="Mullet J.E."/>
        </authorList>
    </citation>
    <scope>NUCLEOTIDE SEQUENCE [LARGE SCALE GENOMIC DNA]</scope>
    <source>
        <strain evidence="2">cv. BTx623</strain>
    </source>
</reference>
<name>A0A1B6PHZ6_SORBI</name>
<protein>
    <submittedName>
        <fullName evidence="1">Uncharacterized protein</fullName>
    </submittedName>
</protein>
<organism evidence="1 2">
    <name type="scientific">Sorghum bicolor</name>
    <name type="common">Sorghum</name>
    <name type="synonym">Sorghum vulgare</name>
    <dbReference type="NCBI Taxonomy" id="4558"/>
    <lineage>
        <taxon>Eukaryota</taxon>
        <taxon>Viridiplantae</taxon>
        <taxon>Streptophyta</taxon>
        <taxon>Embryophyta</taxon>
        <taxon>Tracheophyta</taxon>
        <taxon>Spermatophyta</taxon>
        <taxon>Magnoliopsida</taxon>
        <taxon>Liliopsida</taxon>
        <taxon>Poales</taxon>
        <taxon>Poaceae</taxon>
        <taxon>PACMAD clade</taxon>
        <taxon>Panicoideae</taxon>
        <taxon>Andropogonodae</taxon>
        <taxon>Andropogoneae</taxon>
        <taxon>Sorghinae</taxon>
        <taxon>Sorghum</taxon>
    </lineage>
</organism>
<sequence length="113" mass="12824">MFTLHNQTIIHISRCNIGSSLCHHHHQHNYCCVFFTTLVFGFLTRPLISTMLPRQSRALTRDHSTGSNSPKVDFALLFLSSSEGASGNNVVLEQPREAFIHVLERPVHTVHIY</sequence>
<evidence type="ECO:0000313" key="1">
    <source>
        <dbReference type="EMBL" id="KXG25204.1"/>
    </source>
</evidence>
<dbReference type="InParanoid" id="A0A1B6PHZ6"/>
<evidence type="ECO:0000313" key="2">
    <source>
        <dbReference type="Proteomes" id="UP000000768"/>
    </source>
</evidence>
<keyword evidence="2" id="KW-1185">Reference proteome</keyword>
<dbReference type="STRING" id="4558.A0A1B6PHZ6"/>
<dbReference type="AlphaFoldDB" id="A0A1B6PHZ6"/>
<dbReference type="Gramene" id="KXG25204">
    <property type="protein sequence ID" value="KXG25204"/>
    <property type="gene ID" value="SORBI_3007G135400"/>
</dbReference>
<dbReference type="OMA" id="KELNIMI"/>
<dbReference type="Proteomes" id="UP000000768">
    <property type="component" value="Chromosome 7"/>
</dbReference>
<gene>
    <name evidence="1" type="ORF">SORBI_3007G135400</name>
</gene>
<dbReference type="EMBL" id="CM000766">
    <property type="protein sequence ID" value="KXG25204.1"/>
    <property type="molecule type" value="Genomic_DNA"/>
</dbReference>
<accession>A0A1B6PHZ6</accession>
<proteinExistence type="predicted"/>
<reference evidence="1 2" key="1">
    <citation type="journal article" date="2009" name="Nature">
        <title>The Sorghum bicolor genome and the diversification of grasses.</title>
        <authorList>
            <person name="Paterson A.H."/>
            <person name="Bowers J.E."/>
            <person name="Bruggmann R."/>
            <person name="Dubchak I."/>
            <person name="Grimwood J."/>
            <person name="Gundlach H."/>
            <person name="Haberer G."/>
            <person name="Hellsten U."/>
            <person name="Mitros T."/>
            <person name="Poliakov A."/>
            <person name="Schmutz J."/>
            <person name="Spannagl M."/>
            <person name="Tang H."/>
            <person name="Wang X."/>
            <person name="Wicker T."/>
            <person name="Bharti A.K."/>
            <person name="Chapman J."/>
            <person name="Feltus F.A."/>
            <person name="Gowik U."/>
            <person name="Grigoriev I.V."/>
            <person name="Lyons E."/>
            <person name="Maher C.A."/>
            <person name="Martis M."/>
            <person name="Narechania A."/>
            <person name="Otillar R.P."/>
            <person name="Penning B.W."/>
            <person name="Salamov A.A."/>
            <person name="Wang Y."/>
            <person name="Zhang L."/>
            <person name="Carpita N.C."/>
            <person name="Freeling M."/>
            <person name="Gingle A.R."/>
            <person name="Hash C.T."/>
            <person name="Keller B."/>
            <person name="Klein P."/>
            <person name="Kresovich S."/>
            <person name="McCann M.C."/>
            <person name="Ming R."/>
            <person name="Peterson D.G."/>
            <person name="Mehboob-ur-Rahman"/>
            <person name="Ware D."/>
            <person name="Westhoff P."/>
            <person name="Mayer K.F."/>
            <person name="Messing J."/>
            <person name="Rokhsar D.S."/>
        </authorList>
    </citation>
    <scope>NUCLEOTIDE SEQUENCE [LARGE SCALE GENOMIC DNA]</scope>
    <source>
        <strain evidence="2">cv. BTx623</strain>
    </source>
</reference>